<dbReference type="PRINTS" id="PR00081">
    <property type="entry name" value="GDHRDH"/>
</dbReference>
<comment type="similarity">
    <text evidence="1 3">Belongs to the short-chain dehydrogenases/reductases (SDR) family.</text>
</comment>
<dbReference type="RefSeq" id="WP_220228032.1">
    <property type="nucleotide sequence ID" value="NZ_JAICBX010000002.1"/>
</dbReference>
<dbReference type="EMBL" id="JAICBX010000002">
    <property type="protein sequence ID" value="MBW8637314.1"/>
    <property type="molecule type" value="Genomic_DNA"/>
</dbReference>
<organism evidence="4 5">
    <name type="scientific">Flavimaribacter sediminis</name>
    <dbReference type="NCBI Taxonomy" id="2865987"/>
    <lineage>
        <taxon>Bacteria</taxon>
        <taxon>Pseudomonadati</taxon>
        <taxon>Pseudomonadota</taxon>
        <taxon>Alphaproteobacteria</taxon>
        <taxon>Hyphomicrobiales</taxon>
        <taxon>Rhizobiaceae</taxon>
        <taxon>Flavimaribacter</taxon>
    </lineage>
</organism>
<dbReference type="PANTHER" id="PTHR42901:SF1">
    <property type="entry name" value="ALCOHOL DEHYDROGENASE"/>
    <property type="match status" value="1"/>
</dbReference>
<sequence>MSDGKNDKPWALVTGASQGLGAAIARRLAADGYNVVTMARNQGNLDALASDIEQQGIRCLPIACDFSDPASVSQAFARLAEEKVSIDVLVNNAGMIGPIGPLLETAPEEWEATFNLNLFGVMRCLRASVPFFSEGRIVIVNISSGASQNAMEGWSAYCASKAALAMVTKSLAKELSDKCLSYGFQPGLVDTDMQVIIRQSGVNPVSKVPKEKLLPPEDPAAIVGWLCRERPEDLHGTEFRADNAEIRQRAGLAAL</sequence>
<name>A0AAE3D050_9HYPH</name>
<dbReference type="InterPro" id="IPR036291">
    <property type="entry name" value="NAD(P)-bd_dom_sf"/>
</dbReference>
<dbReference type="SUPFAM" id="SSF51735">
    <property type="entry name" value="NAD(P)-binding Rossmann-fold domains"/>
    <property type="match status" value="1"/>
</dbReference>
<accession>A0AAE3D050</accession>
<dbReference type="PROSITE" id="PS00061">
    <property type="entry name" value="ADH_SHORT"/>
    <property type="match status" value="1"/>
</dbReference>
<evidence type="ECO:0000256" key="2">
    <source>
        <dbReference type="ARBA" id="ARBA00023002"/>
    </source>
</evidence>
<comment type="caution">
    <text evidence="4">The sequence shown here is derived from an EMBL/GenBank/DDBJ whole genome shotgun (WGS) entry which is preliminary data.</text>
</comment>
<dbReference type="Proteomes" id="UP001196509">
    <property type="component" value="Unassembled WGS sequence"/>
</dbReference>
<dbReference type="InterPro" id="IPR002347">
    <property type="entry name" value="SDR_fam"/>
</dbReference>
<gene>
    <name evidence="4" type="ORF">K1W69_08950</name>
</gene>
<dbReference type="PANTHER" id="PTHR42901">
    <property type="entry name" value="ALCOHOL DEHYDROGENASE"/>
    <property type="match status" value="1"/>
</dbReference>
<dbReference type="InterPro" id="IPR020904">
    <property type="entry name" value="Sc_DH/Rdtase_CS"/>
</dbReference>
<dbReference type="GO" id="GO:0016491">
    <property type="term" value="F:oxidoreductase activity"/>
    <property type="evidence" value="ECO:0007669"/>
    <property type="project" value="UniProtKB-KW"/>
</dbReference>
<reference evidence="4" key="1">
    <citation type="submission" date="2021-08" db="EMBL/GenBank/DDBJ databases">
        <title>Hoeflea bacterium WL0058 sp. nov., isolated from the sediment.</title>
        <authorList>
            <person name="Wang L."/>
            <person name="Zhang D."/>
        </authorList>
    </citation>
    <scope>NUCLEOTIDE SEQUENCE</scope>
    <source>
        <strain evidence="4">WL0058</strain>
    </source>
</reference>
<keyword evidence="2" id="KW-0560">Oxidoreductase</keyword>
<evidence type="ECO:0000313" key="4">
    <source>
        <dbReference type="EMBL" id="MBW8637314.1"/>
    </source>
</evidence>
<evidence type="ECO:0000256" key="3">
    <source>
        <dbReference type="RuleBase" id="RU000363"/>
    </source>
</evidence>
<evidence type="ECO:0000313" key="5">
    <source>
        <dbReference type="Proteomes" id="UP001196509"/>
    </source>
</evidence>
<evidence type="ECO:0000256" key="1">
    <source>
        <dbReference type="ARBA" id="ARBA00006484"/>
    </source>
</evidence>
<dbReference type="PRINTS" id="PR00080">
    <property type="entry name" value="SDRFAMILY"/>
</dbReference>
<protein>
    <submittedName>
        <fullName evidence="4">SDR family oxidoreductase</fullName>
    </submittedName>
</protein>
<dbReference type="CDD" id="cd05233">
    <property type="entry name" value="SDR_c"/>
    <property type="match status" value="1"/>
</dbReference>
<dbReference type="Gene3D" id="3.40.50.720">
    <property type="entry name" value="NAD(P)-binding Rossmann-like Domain"/>
    <property type="match status" value="1"/>
</dbReference>
<dbReference type="AlphaFoldDB" id="A0AAE3D050"/>
<dbReference type="Pfam" id="PF00106">
    <property type="entry name" value="adh_short"/>
    <property type="match status" value="1"/>
</dbReference>
<keyword evidence="5" id="KW-1185">Reference proteome</keyword>
<proteinExistence type="inferred from homology"/>